<dbReference type="AlphaFoldDB" id="A0A934KFV6"/>
<gene>
    <name evidence="2" type="ORF">JF887_04830</name>
</gene>
<dbReference type="PANTHER" id="PTHR39515:SF2">
    <property type="entry name" value="HTH-TYPE TRANSCRIPTIONAL REGULATOR RV0880"/>
    <property type="match status" value="1"/>
</dbReference>
<evidence type="ECO:0000259" key="1">
    <source>
        <dbReference type="PROSITE" id="PS50995"/>
    </source>
</evidence>
<name>A0A934KFV6_9BACT</name>
<proteinExistence type="predicted"/>
<dbReference type="SUPFAM" id="SSF46785">
    <property type="entry name" value="Winged helix' DNA-binding domain"/>
    <property type="match status" value="1"/>
</dbReference>
<dbReference type="PANTHER" id="PTHR39515">
    <property type="entry name" value="CONSERVED PROTEIN"/>
    <property type="match status" value="1"/>
</dbReference>
<evidence type="ECO:0000313" key="3">
    <source>
        <dbReference type="Proteomes" id="UP000614410"/>
    </source>
</evidence>
<comment type="caution">
    <text evidence="2">The sequence shown here is derived from an EMBL/GenBank/DDBJ whole genome shotgun (WGS) entry which is preliminary data.</text>
</comment>
<dbReference type="InterPro" id="IPR052526">
    <property type="entry name" value="HTH-type_Bedaq_tolerance"/>
</dbReference>
<dbReference type="PROSITE" id="PS50995">
    <property type="entry name" value="HTH_MARR_2"/>
    <property type="match status" value="1"/>
</dbReference>
<reference evidence="2 3" key="1">
    <citation type="submission" date="2020-10" db="EMBL/GenBank/DDBJ databases">
        <title>Ca. Dormibacterota MAGs.</title>
        <authorList>
            <person name="Montgomery K."/>
        </authorList>
    </citation>
    <scope>NUCLEOTIDE SEQUENCE [LARGE SCALE GENOMIC DNA]</scope>
    <source>
        <strain evidence="2">Mitchell_Peninsula_5</strain>
    </source>
</reference>
<dbReference type="InterPro" id="IPR036388">
    <property type="entry name" value="WH-like_DNA-bd_sf"/>
</dbReference>
<evidence type="ECO:0000313" key="2">
    <source>
        <dbReference type="EMBL" id="MBJ7608741.1"/>
    </source>
</evidence>
<organism evidence="2 3">
    <name type="scientific">Candidatus Amunia macphersoniae</name>
    <dbReference type="NCBI Taxonomy" id="3127014"/>
    <lineage>
        <taxon>Bacteria</taxon>
        <taxon>Bacillati</taxon>
        <taxon>Candidatus Dormiibacterota</taxon>
        <taxon>Candidatus Dormibacteria</taxon>
        <taxon>Candidatus Aeolococcales</taxon>
        <taxon>Candidatus Aeolococcaceae</taxon>
        <taxon>Candidatus Amunia</taxon>
    </lineage>
</organism>
<sequence length="160" mass="17045">MGDEAVIERTRPATGVIAPALDPVALANRLRPVLLHLNRHLRRELHAMGIGGSQVSLLASIAGTPGVGVAELAAREGTSAPSVSNHIDRLEASGLVTRTRSGGGDRRRVGLTCTGEGQRVLRAVRSRRTAWLAARLRDLPEDQMRAIDAAIEGLQALVER</sequence>
<accession>A0A934KFV6</accession>
<dbReference type="EMBL" id="JAEKNN010000024">
    <property type="protein sequence ID" value="MBJ7608741.1"/>
    <property type="molecule type" value="Genomic_DNA"/>
</dbReference>
<dbReference type="InterPro" id="IPR036390">
    <property type="entry name" value="WH_DNA-bd_sf"/>
</dbReference>
<feature type="domain" description="HTH marR-type" evidence="1">
    <location>
        <begin position="23"/>
        <end position="160"/>
    </location>
</feature>
<dbReference type="GO" id="GO:0003700">
    <property type="term" value="F:DNA-binding transcription factor activity"/>
    <property type="evidence" value="ECO:0007669"/>
    <property type="project" value="InterPro"/>
</dbReference>
<dbReference type="Gene3D" id="1.10.10.10">
    <property type="entry name" value="Winged helix-like DNA-binding domain superfamily/Winged helix DNA-binding domain"/>
    <property type="match status" value="1"/>
</dbReference>
<dbReference type="InterPro" id="IPR000835">
    <property type="entry name" value="HTH_MarR-typ"/>
</dbReference>
<dbReference type="Pfam" id="PF12802">
    <property type="entry name" value="MarR_2"/>
    <property type="match status" value="1"/>
</dbReference>
<dbReference type="SMART" id="SM00347">
    <property type="entry name" value="HTH_MARR"/>
    <property type="match status" value="1"/>
</dbReference>
<dbReference type="Proteomes" id="UP000614410">
    <property type="component" value="Unassembled WGS sequence"/>
</dbReference>
<protein>
    <submittedName>
        <fullName evidence="2">MarR family transcriptional regulator</fullName>
    </submittedName>
</protein>